<dbReference type="RefSeq" id="WP_053380451.1">
    <property type="nucleotide sequence ID" value="NZ_CP011801.1"/>
</dbReference>
<dbReference type="OrthoDB" id="1118920at2"/>
<name>A0A0K2GFS5_NITMO</name>
<keyword evidence="1" id="KW-0051">Antiviral defense</keyword>
<evidence type="ECO:0000256" key="1">
    <source>
        <dbReference type="ARBA" id="ARBA00023118"/>
    </source>
</evidence>
<reference evidence="2 3" key="1">
    <citation type="journal article" date="2015" name="Proc. Natl. Acad. Sci. U.S.A.">
        <title>Expanded metabolic versatility of ubiquitous nitrite-oxidizing bacteria from the genus Nitrospira.</title>
        <authorList>
            <person name="Koch H."/>
            <person name="Lucker S."/>
            <person name="Albertsen M."/>
            <person name="Kitzinger K."/>
            <person name="Herbold C."/>
            <person name="Spieck E."/>
            <person name="Nielsen P.H."/>
            <person name="Wagner M."/>
            <person name="Daims H."/>
        </authorList>
    </citation>
    <scope>NUCLEOTIDE SEQUENCE [LARGE SCALE GENOMIC DNA]</scope>
    <source>
        <strain evidence="2 3">NSP M-1</strain>
    </source>
</reference>
<dbReference type="PATRIC" id="fig|42253.5.peg.3003"/>
<dbReference type="KEGG" id="nmv:NITMOv2_3042"/>
<dbReference type="STRING" id="42253.NITMOv2_3042"/>
<dbReference type="Proteomes" id="UP000069205">
    <property type="component" value="Chromosome"/>
</dbReference>
<dbReference type="CDD" id="cd05400">
    <property type="entry name" value="NT_2-5OAS_ClassI-CCAase"/>
    <property type="match status" value="1"/>
</dbReference>
<dbReference type="InterPro" id="IPR006116">
    <property type="entry name" value="NT_2-5OAS_ClassI-CCAase"/>
</dbReference>
<evidence type="ECO:0000313" key="3">
    <source>
        <dbReference type="Proteomes" id="UP000069205"/>
    </source>
</evidence>
<accession>A0A0K2GFS5</accession>
<proteinExistence type="predicted"/>
<dbReference type="EMBL" id="CP011801">
    <property type="protein sequence ID" value="ALA59442.1"/>
    <property type="molecule type" value="Genomic_DNA"/>
</dbReference>
<protein>
    <recommendedName>
        <fullName evidence="4">Nucleotidyltransferase</fullName>
    </recommendedName>
</protein>
<dbReference type="AlphaFoldDB" id="A0A0K2GFS5"/>
<evidence type="ECO:0000313" key="2">
    <source>
        <dbReference type="EMBL" id="ALA59442.1"/>
    </source>
</evidence>
<sequence>MLIQTKEQLGRVLHYIADSLDMPEQLQEQAVAKYQEVGRWLADTESPLQGNTPDVYPQGSARLGTLTKPVTDRDEYDIDAVALLQVMKQSISQQELKQRIGDRLKQHPEYRVFLEEKRRCWTLNFENGLHVDVLPAIPDEEGLPESILITDRELTRWQHSNPKGYAAWFWSRMKSIFEEERRALAKALQAEVEAVPDWKIKTPLQRAIQLLKRHRDLHFQHDQDDKPASIIITTLAAWAYEGQTNLLDALAGMACTMPDHIESRKGVYWVVNPVNEEENFADKWKEHPQRRHKLLTWLNKVNVDLKTVGDVRGIPEIAQALGASFGSPVTRKAVTRLGDVFTQQRQSGKLWMASGTGTLGATGITKVRNHTFYGGMAKAEKP</sequence>
<dbReference type="GO" id="GO:0016779">
    <property type="term" value="F:nucleotidyltransferase activity"/>
    <property type="evidence" value="ECO:0007669"/>
    <property type="project" value="InterPro"/>
</dbReference>
<dbReference type="Pfam" id="PF18144">
    <property type="entry name" value="SMODS"/>
    <property type="match status" value="1"/>
</dbReference>
<gene>
    <name evidence="2" type="ORF">NITMOv2_3042</name>
</gene>
<evidence type="ECO:0008006" key="4">
    <source>
        <dbReference type="Google" id="ProtNLM"/>
    </source>
</evidence>
<dbReference type="GO" id="GO:0051607">
    <property type="term" value="P:defense response to virus"/>
    <property type="evidence" value="ECO:0007669"/>
    <property type="project" value="UniProtKB-KW"/>
</dbReference>
<keyword evidence="3" id="KW-1185">Reference proteome</keyword>
<organism evidence="2 3">
    <name type="scientific">Nitrospira moscoviensis</name>
    <dbReference type="NCBI Taxonomy" id="42253"/>
    <lineage>
        <taxon>Bacteria</taxon>
        <taxon>Pseudomonadati</taxon>
        <taxon>Nitrospirota</taxon>
        <taxon>Nitrospiria</taxon>
        <taxon>Nitrospirales</taxon>
        <taxon>Nitrospiraceae</taxon>
        <taxon>Nitrospira</taxon>
    </lineage>
</organism>